<dbReference type="Proteomes" id="UP000799437">
    <property type="component" value="Unassembled WGS sequence"/>
</dbReference>
<dbReference type="InterPro" id="IPR003593">
    <property type="entry name" value="AAA+_ATPase"/>
</dbReference>
<dbReference type="PROSITE" id="PS00211">
    <property type="entry name" value="ABC_TRANSPORTER_1"/>
    <property type="match status" value="1"/>
</dbReference>
<dbReference type="InterPro" id="IPR017871">
    <property type="entry name" value="ABC_transporter-like_CS"/>
</dbReference>
<dbReference type="SMART" id="SM00382">
    <property type="entry name" value="AAA"/>
    <property type="match status" value="1"/>
</dbReference>
<keyword evidence="5" id="KW-0067">ATP-binding</keyword>
<dbReference type="InterPro" id="IPR003439">
    <property type="entry name" value="ABC_transporter-like_ATP-bd"/>
</dbReference>
<dbReference type="SUPFAM" id="SSF52540">
    <property type="entry name" value="P-loop containing nucleoside triphosphate hydrolases"/>
    <property type="match status" value="1"/>
</dbReference>
<organism evidence="12 13">
    <name type="scientific">Pseudovirgaria hyperparasitica</name>
    <dbReference type="NCBI Taxonomy" id="470096"/>
    <lineage>
        <taxon>Eukaryota</taxon>
        <taxon>Fungi</taxon>
        <taxon>Dikarya</taxon>
        <taxon>Ascomycota</taxon>
        <taxon>Pezizomycotina</taxon>
        <taxon>Dothideomycetes</taxon>
        <taxon>Dothideomycetes incertae sedis</taxon>
        <taxon>Acrospermales</taxon>
        <taxon>Acrospermaceae</taxon>
        <taxon>Pseudovirgaria</taxon>
    </lineage>
</organism>
<evidence type="ECO:0000256" key="9">
    <source>
        <dbReference type="SAM" id="Phobius"/>
    </source>
</evidence>
<evidence type="ECO:0000313" key="12">
    <source>
        <dbReference type="EMBL" id="KAF2761435.1"/>
    </source>
</evidence>
<gene>
    <name evidence="12" type="ORF">EJ05DRAFT_430803</name>
</gene>
<keyword evidence="12" id="KW-0378">Hydrolase</keyword>
<dbReference type="Gene3D" id="1.20.1560.10">
    <property type="entry name" value="ABC transporter type 1, transmembrane domain"/>
    <property type="match status" value="1"/>
</dbReference>
<dbReference type="InterPro" id="IPR036640">
    <property type="entry name" value="ABC1_TM_sf"/>
</dbReference>
<dbReference type="FunFam" id="3.40.50.300:FF:000287">
    <property type="entry name" value="Multidrug ABC transporter ATP-binding protein"/>
    <property type="match status" value="1"/>
</dbReference>
<dbReference type="AlphaFoldDB" id="A0A6A6WH66"/>
<keyword evidence="7 9" id="KW-0472">Membrane</keyword>
<accession>A0A6A6WH66</accession>
<evidence type="ECO:0000256" key="7">
    <source>
        <dbReference type="ARBA" id="ARBA00023136"/>
    </source>
</evidence>
<feature type="transmembrane region" description="Helical" evidence="9">
    <location>
        <begin position="152"/>
        <end position="171"/>
    </location>
</feature>
<evidence type="ECO:0000259" key="11">
    <source>
        <dbReference type="PROSITE" id="PS50929"/>
    </source>
</evidence>
<evidence type="ECO:0000256" key="6">
    <source>
        <dbReference type="ARBA" id="ARBA00022989"/>
    </source>
</evidence>
<evidence type="ECO:0000256" key="1">
    <source>
        <dbReference type="ARBA" id="ARBA00004141"/>
    </source>
</evidence>
<dbReference type="GeneID" id="54482607"/>
<evidence type="ECO:0000256" key="5">
    <source>
        <dbReference type="ARBA" id="ARBA00022840"/>
    </source>
</evidence>
<dbReference type="PANTHER" id="PTHR24221:SF503">
    <property type="entry name" value="MITOCHONDRIAL POTASSIUM CHANNEL ATP-BINDING SUBUNIT"/>
    <property type="match status" value="1"/>
</dbReference>
<dbReference type="GO" id="GO:0140359">
    <property type="term" value="F:ABC-type transporter activity"/>
    <property type="evidence" value="ECO:0007669"/>
    <property type="project" value="InterPro"/>
</dbReference>
<dbReference type="Pfam" id="PF00664">
    <property type="entry name" value="ABC_membrane"/>
    <property type="match status" value="1"/>
</dbReference>
<feature type="domain" description="ABC transmembrane type-1" evidence="11">
    <location>
        <begin position="38"/>
        <end position="322"/>
    </location>
</feature>
<keyword evidence="4" id="KW-0547">Nucleotide-binding</keyword>
<dbReference type="SUPFAM" id="SSF90123">
    <property type="entry name" value="ABC transporter transmembrane region"/>
    <property type="match status" value="1"/>
</dbReference>
<proteinExistence type="inferred from homology"/>
<dbReference type="InterPro" id="IPR027417">
    <property type="entry name" value="P-loop_NTPase"/>
</dbReference>
<evidence type="ECO:0000256" key="8">
    <source>
        <dbReference type="ARBA" id="ARBA00024363"/>
    </source>
</evidence>
<keyword evidence="6 9" id="KW-1133">Transmembrane helix</keyword>
<dbReference type="Gene3D" id="3.40.50.300">
    <property type="entry name" value="P-loop containing nucleotide triphosphate hydrolases"/>
    <property type="match status" value="1"/>
</dbReference>
<comment type="subcellular location">
    <subcellularLocation>
        <location evidence="1">Membrane</location>
        <topology evidence="1">Multi-pass membrane protein</topology>
    </subcellularLocation>
</comment>
<dbReference type="PROSITE" id="PS50929">
    <property type="entry name" value="ABC_TM1F"/>
    <property type="match status" value="1"/>
</dbReference>
<dbReference type="RefSeq" id="XP_033603886.1">
    <property type="nucleotide sequence ID" value="XM_033741553.1"/>
</dbReference>
<feature type="transmembrane region" description="Helical" evidence="9">
    <location>
        <begin position="35"/>
        <end position="54"/>
    </location>
</feature>
<reference evidence="12" key="1">
    <citation type="journal article" date="2020" name="Stud. Mycol.">
        <title>101 Dothideomycetes genomes: a test case for predicting lifestyles and emergence of pathogens.</title>
        <authorList>
            <person name="Haridas S."/>
            <person name="Albert R."/>
            <person name="Binder M."/>
            <person name="Bloem J."/>
            <person name="Labutti K."/>
            <person name="Salamov A."/>
            <person name="Andreopoulos B."/>
            <person name="Baker S."/>
            <person name="Barry K."/>
            <person name="Bills G."/>
            <person name="Bluhm B."/>
            <person name="Cannon C."/>
            <person name="Castanera R."/>
            <person name="Culley D."/>
            <person name="Daum C."/>
            <person name="Ezra D."/>
            <person name="Gonzalez J."/>
            <person name="Henrissat B."/>
            <person name="Kuo A."/>
            <person name="Liang C."/>
            <person name="Lipzen A."/>
            <person name="Lutzoni F."/>
            <person name="Magnuson J."/>
            <person name="Mondo S."/>
            <person name="Nolan M."/>
            <person name="Ohm R."/>
            <person name="Pangilinan J."/>
            <person name="Park H.-J."/>
            <person name="Ramirez L."/>
            <person name="Alfaro M."/>
            <person name="Sun H."/>
            <person name="Tritt A."/>
            <person name="Yoshinaga Y."/>
            <person name="Zwiers L.-H."/>
            <person name="Turgeon B."/>
            <person name="Goodwin S."/>
            <person name="Spatafora J."/>
            <person name="Crous P."/>
            <person name="Grigoriev I."/>
        </authorList>
    </citation>
    <scope>NUCLEOTIDE SEQUENCE</scope>
    <source>
        <strain evidence="12">CBS 121739</strain>
    </source>
</reference>
<dbReference type="GO" id="GO:0016020">
    <property type="term" value="C:membrane"/>
    <property type="evidence" value="ECO:0007669"/>
    <property type="project" value="UniProtKB-SubCell"/>
</dbReference>
<feature type="non-terminal residue" evidence="12">
    <location>
        <position position="593"/>
    </location>
</feature>
<feature type="non-terminal residue" evidence="12">
    <location>
        <position position="1"/>
    </location>
</feature>
<protein>
    <submittedName>
        <fullName evidence="12">P-loop containing nucleoside triphosphate hydrolase protein</fullName>
    </submittedName>
</protein>
<dbReference type="InterPro" id="IPR011527">
    <property type="entry name" value="ABC1_TM_dom"/>
</dbReference>
<sequence>QLRRVAEAGGWWGYIKLYAIFLPHLWPAKDRRMQLFLFAIGLTIIAGRAFHVLVPRQLGIVVDALTASSGTGILPWKEIGTLFIMDAFADTILYTIKESASYRFSLWSWQRLNSMAFAHVMNLSMEFHDSKDSAEVIKAVEQANSLNRIVRLVLFDAGPIVLDLVIGVGYITSLFDIYFAFLFLFTAIPFFLVSYFGTKIGRSYRRINQDKYRFLSRAQYQSISNWSLVAYFNRASFEEKRLNTAISESAKSSIDYNNISLAVIAGQELTLYISEMAMMLLAAYRVAQGVRPIGAFVTIRAFWSRLTYPIWTLARFSQDFSNLLVDAERMLQLLQTKPSVTDKDDAQDLQITNGAITFKDVEFFYDKRKDTVKNINFDVEGGKTVALVGETGSGKSTLLKLLFRFYDVTGGSIEIDGQDIRNVRLKSLREALGNVPQSGSLFNDTIFENVRYARLDATEEEVQEACRAACIHEKIMSFPDGYKTTVGERGVKLSGGELQRLSIARVVLKNPQIVLLDEATSAVDSGTESLIQDAFAKLTKGRTTFVIAHRLSTIMDADMILVLDKGAIVERGTHEELLAKNGTYHNLWETQTK</sequence>
<evidence type="ECO:0000256" key="2">
    <source>
        <dbReference type="ARBA" id="ARBA00022448"/>
    </source>
</evidence>
<dbReference type="GO" id="GO:0005524">
    <property type="term" value="F:ATP binding"/>
    <property type="evidence" value="ECO:0007669"/>
    <property type="project" value="UniProtKB-KW"/>
</dbReference>
<evidence type="ECO:0000256" key="3">
    <source>
        <dbReference type="ARBA" id="ARBA00022692"/>
    </source>
</evidence>
<evidence type="ECO:0000259" key="10">
    <source>
        <dbReference type="PROSITE" id="PS50893"/>
    </source>
</evidence>
<comment type="similarity">
    <text evidence="8">Belongs to the ABC transporter superfamily. ABCB family. Heavy Metal importer (TC 3.A.1.210) subfamily.</text>
</comment>
<dbReference type="PANTHER" id="PTHR24221">
    <property type="entry name" value="ATP-BINDING CASSETTE SUB-FAMILY B"/>
    <property type="match status" value="1"/>
</dbReference>
<dbReference type="PROSITE" id="PS50893">
    <property type="entry name" value="ABC_TRANSPORTER_2"/>
    <property type="match status" value="1"/>
</dbReference>
<dbReference type="OrthoDB" id="6500128at2759"/>
<feature type="domain" description="ABC transporter" evidence="10">
    <location>
        <begin position="356"/>
        <end position="590"/>
    </location>
</feature>
<evidence type="ECO:0000313" key="13">
    <source>
        <dbReference type="Proteomes" id="UP000799437"/>
    </source>
</evidence>
<feature type="transmembrane region" description="Helical" evidence="9">
    <location>
        <begin position="177"/>
        <end position="197"/>
    </location>
</feature>
<keyword evidence="13" id="KW-1185">Reference proteome</keyword>
<keyword evidence="3 9" id="KW-0812">Transmembrane</keyword>
<evidence type="ECO:0000256" key="4">
    <source>
        <dbReference type="ARBA" id="ARBA00022741"/>
    </source>
</evidence>
<dbReference type="GO" id="GO:0016887">
    <property type="term" value="F:ATP hydrolysis activity"/>
    <property type="evidence" value="ECO:0007669"/>
    <property type="project" value="InterPro"/>
</dbReference>
<dbReference type="InterPro" id="IPR039421">
    <property type="entry name" value="Type_1_exporter"/>
</dbReference>
<name>A0A6A6WH66_9PEZI</name>
<keyword evidence="2" id="KW-0813">Transport</keyword>
<dbReference type="Pfam" id="PF00005">
    <property type="entry name" value="ABC_tran"/>
    <property type="match status" value="1"/>
</dbReference>
<dbReference type="EMBL" id="ML996567">
    <property type="protein sequence ID" value="KAF2761435.1"/>
    <property type="molecule type" value="Genomic_DNA"/>
</dbReference>